<sequence>MSLVDYSFADAVARIRLNDAARGNPLNQAILDALADAVRRARADDAHVVVLTAAGKAFSVGGDVAAFGATDDPGQLVDDLAESLHRVVSELHRMEAVVVSAVAGAAAGAGLALAAAADLVLASESARFTVAYTKLGFSPDGGTSLLTASLGLHRLLKLALLNPVLGADEAQALGLVAQVHPDAELDRAVEGVVGVLRAGSRAAQVAVKRLARETSTPAEETALRRETLSIRARAASPDGREGVAAFLAKRAPEFPASPVRATMSPKMP</sequence>
<dbReference type="CDD" id="cd06558">
    <property type="entry name" value="crotonase-like"/>
    <property type="match status" value="1"/>
</dbReference>
<dbReference type="EMBL" id="BAAAZN010000001">
    <property type="protein sequence ID" value="GAA3528650.1"/>
    <property type="molecule type" value="Genomic_DNA"/>
</dbReference>
<comment type="caution">
    <text evidence="1">The sequence shown here is derived from an EMBL/GenBank/DDBJ whole genome shotgun (WGS) entry which is preliminary data.</text>
</comment>
<name>A0ABP6V4Q0_9PSEU</name>
<dbReference type="InterPro" id="IPR029045">
    <property type="entry name" value="ClpP/crotonase-like_dom_sf"/>
</dbReference>
<evidence type="ECO:0000313" key="2">
    <source>
        <dbReference type="Proteomes" id="UP001500689"/>
    </source>
</evidence>
<gene>
    <name evidence="1" type="ORF">GCM10022222_09620</name>
</gene>
<proteinExistence type="predicted"/>
<dbReference type="PANTHER" id="PTHR43459:SF1">
    <property type="entry name" value="EG:BACN32G11.4 PROTEIN"/>
    <property type="match status" value="1"/>
</dbReference>
<dbReference type="SUPFAM" id="SSF52096">
    <property type="entry name" value="ClpP/crotonase"/>
    <property type="match status" value="1"/>
</dbReference>
<keyword evidence="2" id="KW-1185">Reference proteome</keyword>
<dbReference type="Gene3D" id="3.90.226.10">
    <property type="entry name" value="2-enoyl-CoA Hydratase, Chain A, domain 1"/>
    <property type="match status" value="1"/>
</dbReference>
<accession>A0ABP6V4Q0</accession>
<dbReference type="InterPro" id="IPR001753">
    <property type="entry name" value="Enoyl-CoA_hydra/iso"/>
</dbReference>
<dbReference type="PANTHER" id="PTHR43459">
    <property type="entry name" value="ENOYL-COA HYDRATASE"/>
    <property type="match status" value="1"/>
</dbReference>
<dbReference type="RefSeq" id="WP_344855640.1">
    <property type="nucleotide sequence ID" value="NZ_BAAAZN010000001.1"/>
</dbReference>
<evidence type="ECO:0000313" key="1">
    <source>
        <dbReference type="EMBL" id="GAA3528650.1"/>
    </source>
</evidence>
<protein>
    <submittedName>
        <fullName evidence="1">Enoyl-CoA hydratase-related protein</fullName>
    </submittedName>
</protein>
<dbReference type="Pfam" id="PF00378">
    <property type="entry name" value="ECH_1"/>
    <property type="match status" value="1"/>
</dbReference>
<reference evidence="2" key="1">
    <citation type="journal article" date="2019" name="Int. J. Syst. Evol. Microbiol.">
        <title>The Global Catalogue of Microorganisms (GCM) 10K type strain sequencing project: providing services to taxonomists for standard genome sequencing and annotation.</title>
        <authorList>
            <consortium name="The Broad Institute Genomics Platform"/>
            <consortium name="The Broad Institute Genome Sequencing Center for Infectious Disease"/>
            <person name="Wu L."/>
            <person name="Ma J."/>
        </authorList>
    </citation>
    <scope>NUCLEOTIDE SEQUENCE [LARGE SCALE GENOMIC DNA]</scope>
    <source>
        <strain evidence="2">JCM 16898</strain>
    </source>
</reference>
<organism evidence="1 2">
    <name type="scientific">Amycolatopsis ultiminotia</name>
    <dbReference type="NCBI Taxonomy" id="543629"/>
    <lineage>
        <taxon>Bacteria</taxon>
        <taxon>Bacillati</taxon>
        <taxon>Actinomycetota</taxon>
        <taxon>Actinomycetes</taxon>
        <taxon>Pseudonocardiales</taxon>
        <taxon>Pseudonocardiaceae</taxon>
        <taxon>Amycolatopsis</taxon>
    </lineage>
</organism>
<dbReference type="Proteomes" id="UP001500689">
    <property type="component" value="Unassembled WGS sequence"/>
</dbReference>